<keyword evidence="5 7" id="KW-0067">ATP-binding</keyword>
<organism evidence="7 8">
    <name type="scientific">Candidatus Accumulibacter vicinus</name>
    <dbReference type="NCBI Taxonomy" id="2954382"/>
    <lineage>
        <taxon>Bacteria</taxon>
        <taxon>Pseudomonadati</taxon>
        <taxon>Pseudomonadota</taxon>
        <taxon>Betaproteobacteria</taxon>
        <taxon>Candidatus Accumulibacter</taxon>
    </lineage>
</organism>
<keyword evidence="3" id="KW-1003">Cell membrane</keyword>
<dbReference type="InterPro" id="IPR050683">
    <property type="entry name" value="Bact_Polysacc_Export_ATP-bd"/>
</dbReference>
<dbReference type="Gene3D" id="3.40.50.300">
    <property type="entry name" value="P-loop containing nucleotide triphosphate hydrolases"/>
    <property type="match status" value="1"/>
</dbReference>
<dbReference type="CDD" id="cd10147">
    <property type="entry name" value="Wzt_C-like"/>
    <property type="match status" value="1"/>
</dbReference>
<evidence type="ECO:0000313" key="8">
    <source>
        <dbReference type="Proteomes" id="UP000019812"/>
    </source>
</evidence>
<keyword evidence="3" id="KW-0472">Membrane</keyword>
<evidence type="ECO:0000259" key="6">
    <source>
        <dbReference type="PROSITE" id="PS50893"/>
    </source>
</evidence>
<dbReference type="GO" id="GO:0016020">
    <property type="term" value="C:membrane"/>
    <property type="evidence" value="ECO:0007669"/>
    <property type="project" value="InterPro"/>
</dbReference>
<evidence type="ECO:0000256" key="5">
    <source>
        <dbReference type="ARBA" id="ARBA00022840"/>
    </source>
</evidence>
<dbReference type="Proteomes" id="UP000019812">
    <property type="component" value="Unassembled WGS sequence"/>
</dbReference>
<dbReference type="Gene3D" id="2.70.50.60">
    <property type="entry name" value="abc- transporter (atp binding component) like domain"/>
    <property type="match status" value="1"/>
</dbReference>
<dbReference type="AlphaFoldDB" id="A0A084Y5A3"/>
<evidence type="ECO:0000256" key="2">
    <source>
        <dbReference type="ARBA" id="ARBA00022448"/>
    </source>
</evidence>
<evidence type="ECO:0000313" key="7">
    <source>
        <dbReference type="EMBL" id="KFB69897.1"/>
    </source>
</evidence>
<evidence type="ECO:0000256" key="1">
    <source>
        <dbReference type="ARBA" id="ARBA00005417"/>
    </source>
</evidence>
<dbReference type="InterPro" id="IPR003439">
    <property type="entry name" value="ABC_transporter-like_ATP-bd"/>
</dbReference>
<comment type="caution">
    <text evidence="7">The sequence shown here is derived from an EMBL/GenBank/DDBJ whole genome shotgun (WGS) entry which is preliminary data.</text>
</comment>
<dbReference type="PANTHER" id="PTHR46743:SF2">
    <property type="entry name" value="TEICHOIC ACIDS EXPORT ATP-BINDING PROTEIN TAGH"/>
    <property type="match status" value="1"/>
</dbReference>
<dbReference type="InterPro" id="IPR015860">
    <property type="entry name" value="ABC_transpr_TagH-like"/>
</dbReference>
<dbReference type="PROSITE" id="PS50893">
    <property type="entry name" value="ABC_TRANSPORTER_2"/>
    <property type="match status" value="1"/>
</dbReference>
<feature type="domain" description="ABC transporter" evidence="6">
    <location>
        <begin position="9"/>
        <end position="258"/>
    </location>
</feature>
<dbReference type="InterPro" id="IPR003593">
    <property type="entry name" value="AAA+_ATPase"/>
</dbReference>
<dbReference type="InterPro" id="IPR027417">
    <property type="entry name" value="P-loop_NTPase"/>
</dbReference>
<dbReference type="GO" id="GO:0016887">
    <property type="term" value="F:ATP hydrolysis activity"/>
    <property type="evidence" value="ECO:0007669"/>
    <property type="project" value="InterPro"/>
</dbReference>
<dbReference type="SUPFAM" id="SSF52540">
    <property type="entry name" value="P-loop containing nucleoside triphosphate hydrolases"/>
    <property type="match status" value="1"/>
</dbReference>
<dbReference type="SMART" id="SM00382">
    <property type="entry name" value="AAA"/>
    <property type="match status" value="1"/>
</dbReference>
<dbReference type="GO" id="GO:0005524">
    <property type="term" value="F:ATP binding"/>
    <property type="evidence" value="ECO:0007669"/>
    <property type="project" value="UniProtKB-KW"/>
</dbReference>
<accession>A0A084Y5A3</accession>
<dbReference type="EMBL" id="JDSS02000006">
    <property type="protein sequence ID" value="KFB69897.1"/>
    <property type="molecule type" value="Genomic_DNA"/>
</dbReference>
<evidence type="ECO:0000256" key="3">
    <source>
        <dbReference type="ARBA" id="ARBA00022475"/>
    </source>
</evidence>
<name>A0A084Y5A3_9PROT</name>
<protein>
    <submittedName>
        <fullName evidence="7">Teichoic acids export ATP-binding protein TagH</fullName>
        <ecNumber evidence="7">3.6.3.40</ecNumber>
    </submittedName>
</protein>
<dbReference type="CDD" id="cd03220">
    <property type="entry name" value="ABC_KpsT_Wzt"/>
    <property type="match status" value="1"/>
</dbReference>
<dbReference type="EC" id="3.6.3.40" evidence="7"/>
<reference evidence="7 8" key="1">
    <citation type="submission" date="2014-07" db="EMBL/GenBank/DDBJ databases">
        <title>Expanding our view of genomic diversity in Candidatus Accumulibacter clades.</title>
        <authorList>
            <person name="Skennerton C.T."/>
            <person name="Barr J.J."/>
            <person name="Slater F.R."/>
            <person name="Bond P.L."/>
            <person name="Tyson G.W."/>
        </authorList>
    </citation>
    <scope>NUCLEOTIDE SEQUENCE [LARGE SCALE GENOMIC DNA]</scope>
    <source>
        <strain evidence="8">SK-01</strain>
    </source>
</reference>
<gene>
    <name evidence="7" type="primary">tagH_1</name>
    <name evidence="7" type="ORF">CAPSK01_000293</name>
</gene>
<dbReference type="InterPro" id="IPR029439">
    <property type="entry name" value="Wzt_C"/>
</dbReference>
<comment type="similarity">
    <text evidence="1">Belongs to the ABC transporter superfamily.</text>
</comment>
<dbReference type="STRING" id="1457154.CAPSK01_000293"/>
<keyword evidence="4" id="KW-0547">Nucleotide-binding</keyword>
<dbReference type="GO" id="GO:0140359">
    <property type="term" value="F:ABC-type transporter activity"/>
    <property type="evidence" value="ECO:0007669"/>
    <property type="project" value="InterPro"/>
</dbReference>
<dbReference type="Pfam" id="PF14524">
    <property type="entry name" value="Wzt_C"/>
    <property type="match status" value="1"/>
</dbReference>
<dbReference type="PANTHER" id="PTHR46743">
    <property type="entry name" value="TEICHOIC ACIDS EXPORT ATP-BINDING PROTEIN TAGH"/>
    <property type="match status" value="1"/>
</dbReference>
<evidence type="ECO:0000256" key="4">
    <source>
        <dbReference type="ARBA" id="ARBA00022741"/>
    </source>
</evidence>
<keyword evidence="2" id="KW-0813">Transport</keyword>
<sequence length="463" mass="51166">MPACADYAIRVDNLSKCYQVYEKPHDRLKQSICPWLQRLLGKPIKQYYREYWALKDVAFEVKRGETVGIIGRNGAGKSTLLQLVCGTLAPTTGTIKVKGRVAALLELGAGFNPEFTGRENVYMNASILGLSTRQIEARFEQIVAFADIGEFINQPVKTYSSGMYVRLAFAVIAHVDADVLIIDEALAVGDAFFTQKCMRFIRQYQESGGTILFVSHDMGAVTNICQSAVILFGGGQNKAITGPAETLCKQYLSQIYDDPTRHQAVVEQRMVQIPAPSRENDRAPQVLKGTAPEANIYSVSAYREDTEAFGVGGATIVNAGFFDEDEKRLVILTGGQPVCFVVRVRANQDISYLAVGLMLKDRLGQYLYTEGTDPTFRHLQPSLSARDTVDVRFRFTMPILIRGQYTMNIAVAEGRGDDHIQHHWAHDAMIIESISGPVVHGIGGFLNTDIAMNFLPQLQAVVP</sequence>
<keyword evidence="7" id="KW-0378">Hydrolase</keyword>
<dbReference type="Pfam" id="PF00005">
    <property type="entry name" value="ABC_tran"/>
    <property type="match status" value="1"/>
</dbReference>
<proteinExistence type="inferred from homology"/>